<accession>A0ABD3DJD6</accession>
<organism evidence="1 2">
    <name type="scientific">Castilleja foliolosa</name>
    <dbReference type="NCBI Taxonomy" id="1961234"/>
    <lineage>
        <taxon>Eukaryota</taxon>
        <taxon>Viridiplantae</taxon>
        <taxon>Streptophyta</taxon>
        <taxon>Embryophyta</taxon>
        <taxon>Tracheophyta</taxon>
        <taxon>Spermatophyta</taxon>
        <taxon>Magnoliopsida</taxon>
        <taxon>eudicotyledons</taxon>
        <taxon>Gunneridae</taxon>
        <taxon>Pentapetalae</taxon>
        <taxon>asterids</taxon>
        <taxon>lamiids</taxon>
        <taxon>Lamiales</taxon>
        <taxon>Orobanchaceae</taxon>
        <taxon>Pedicularideae</taxon>
        <taxon>Castillejinae</taxon>
        <taxon>Castilleja</taxon>
    </lineage>
</organism>
<comment type="caution">
    <text evidence="1">The sequence shown here is derived from an EMBL/GenBank/DDBJ whole genome shotgun (WGS) entry which is preliminary data.</text>
</comment>
<gene>
    <name evidence="1" type="ORF">CASFOL_013235</name>
</gene>
<evidence type="ECO:0000313" key="2">
    <source>
        <dbReference type="Proteomes" id="UP001632038"/>
    </source>
</evidence>
<evidence type="ECO:0008006" key="3">
    <source>
        <dbReference type="Google" id="ProtNLM"/>
    </source>
</evidence>
<protein>
    <recommendedName>
        <fullName evidence="3">F-box associated domain-containing protein</fullName>
    </recommendedName>
</protein>
<evidence type="ECO:0000313" key="1">
    <source>
        <dbReference type="EMBL" id="KAL3642420.1"/>
    </source>
</evidence>
<name>A0ABD3DJD6_9LAMI</name>
<dbReference type="EMBL" id="JAVIJP010000016">
    <property type="protein sequence ID" value="KAL3642420.1"/>
    <property type="molecule type" value="Genomic_DNA"/>
</dbReference>
<sequence>MSSSPVFTSLNEDASTEVDLDGLDEETKTGTWIWTNVEFVDWNGALGAVITNHEVEYFGVSSTCRSSVEYSWVFDDIERIWRNSLSFGPIEVDLEVTRPLHCTKTEKILCKFSFDKMLVLDLETGCVEELFDGARLQTYFWIYGYTESLAHINGMEKVVVKNEQNDLNVCS</sequence>
<reference evidence="2" key="1">
    <citation type="journal article" date="2024" name="IScience">
        <title>Strigolactones Initiate the Formation of Haustorium-like Structures in Castilleja.</title>
        <authorList>
            <person name="Buerger M."/>
            <person name="Peterson D."/>
            <person name="Chory J."/>
        </authorList>
    </citation>
    <scope>NUCLEOTIDE SEQUENCE [LARGE SCALE GENOMIC DNA]</scope>
</reference>
<keyword evidence="2" id="KW-1185">Reference proteome</keyword>
<dbReference type="Proteomes" id="UP001632038">
    <property type="component" value="Unassembled WGS sequence"/>
</dbReference>
<proteinExistence type="predicted"/>
<dbReference type="AlphaFoldDB" id="A0ABD3DJD6"/>